<accession>A0A314YBB6</accession>
<proteinExistence type="predicted"/>
<dbReference type="AlphaFoldDB" id="A0A314YBB6"/>
<dbReference type="PANTHER" id="PTHR31917">
    <property type="entry name" value="AGENET DOMAIN-CONTAINING PROTEIN-RELATED"/>
    <property type="match status" value="1"/>
</dbReference>
<reference evidence="3 4" key="1">
    <citation type="submission" date="2018-02" db="EMBL/GenBank/DDBJ databases">
        <title>Draft genome of wild Prunus yedoensis var. nudiflora.</title>
        <authorList>
            <person name="Baek S."/>
            <person name="Kim J.-H."/>
            <person name="Choi K."/>
            <person name="Kim G.-B."/>
            <person name="Cho A."/>
            <person name="Jang H."/>
            <person name="Shin C.-H."/>
            <person name="Yu H.-J."/>
            <person name="Mun J.-H."/>
        </authorList>
    </citation>
    <scope>NUCLEOTIDE SEQUENCE [LARGE SCALE GENOMIC DNA]</scope>
    <source>
        <strain evidence="4">cv. Jeju island</strain>
        <tissue evidence="3">Leaf</tissue>
    </source>
</reference>
<protein>
    <recommendedName>
        <fullName evidence="2">Agenet-like domain-containing protein</fullName>
    </recommendedName>
</protein>
<gene>
    <name evidence="3" type="ORF">Pyn_23407</name>
</gene>
<evidence type="ECO:0000313" key="3">
    <source>
        <dbReference type="EMBL" id="PQQ04622.1"/>
    </source>
</evidence>
<evidence type="ECO:0000256" key="1">
    <source>
        <dbReference type="SAM" id="MobiDB-lite"/>
    </source>
</evidence>
<dbReference type="PANTHER" id="PTHR31917:SF153">
    <property type="entry name" value="DUF724 DOMAIN-CONTAINING PROTEIN 3-RELATED"/>
    <property type="match status" value="1"/>
</dbReference>
<name>A0A314YBB6_PRUYE</name>
<feature type="compositionally biased region" description="Polar residues" evidence="1">
    <location>
        <begin position="27"/>
        <end position="39"/>
    </location>
</feature>
<feature type="region of interest" description="Disordered" evidence="1">
    <location>
        <begin position="1"/>
        <end position="39"/>
    </location>
</feature>
<comment type="caution">
    <text evidence="3">The sequence shown here is derived from an EMBL/GenBank/DDBJ whole genome shotgun (WGS) entry which is preliminary data.</text>
</comment>
<dbReference type="Pfam" id="PF05641">
    <property type="entry name" value="Agenet"/>
    <property type="match status" value="1"/>
</dbReference>
<feature type="domain" description="Agenet-like" evidence="2">
    <location>
        <begin position="37"/>
        <end position="72"/>
    </location>
</feature>
<dbReference type="OrthoDB" id="1149607at2759"/>
<dbReference type="EMBL" id="PJQY01001217">
    <property type="protein sequence ID" value="PQQ04622.1"/>
    <property type="molecule type" value="Genomic_DNA"/>
</dbReference>
<dbReference type="Proteomes" id="UP000250321">
    <property type="component" value="Unassembled WGS sequence"/>
</dbReference>
<sequence length="170" mass="19448">MSGESERTMVKQKQAYLRKDSKVEIRPQNNKRNNLGNSSKALAQYDHLVSDEDPNKLLTELVDVLSIRPVPPPDNPDQPFQPFEPADVVDASYLDTWWVGVVMKFEDDKYTVGFKNPSDLLQLRPPWDLQDGIWVRARKERMAEATFSPGTAVEVNLNEKNQVARLESLH</sequence>
<dbReference type="STRING" id="2094558.A0A314YBB6"/>
<evidence type="ECO:0000259" key="2">
    <source>
        <dbReference type="Pfam" id="PF05641"/>
    </source>
</evidence>
<evidence type="ECO:0000313" key="4">
    <source>
        <dbReference type="Proteomes" id="UP000250321"/>
    </source>
</evidence>
<dbReference type="InterPro" id="IPR008395">
    <property type="entry name" value="Agenet-like_dom"/>
</dbReference>
<keyword evidence="4" id="KW-1185">Reference proteome</keyword>
<organism evidence="3 4">
    <name type="scientific">Prunus yedoensis var. nudiflora</name>
    <dbReference type="NCBI Taxonomy" id="2094558"/>
    <lineage>
        <taxon>Eukaryota</taxon>
        <taxon>Viridiplantae</taxon>
        <taxon>Streptophyta</taxon>
        <taxon>Embryophyta</taxon>
        <taxon>Tracheophyta</taxon>
        <taxon>Spermatophyta</taxon>
        <taxon>Magnoliopsida</taxon>
        <taxon>eudicotyledons</taxon>
        <taxon>Gunneridae</taxon>
        <taxon>Pentapetalae</taxon>
        <taxon>rosids</taxon>
        <taxon>fabids</taxon>
        <taxon>Rosales</taxon>
        <taxon>Rosaceae</taxon>
        <taxon>Amygdaloideae</taxon>
        <taxon>Amygdaleae</taxon>
        <taxon>Prunus</taxon>
    </lineage>
</organism>